<dbReference type="EMBL" id="FOES01000031">
    <property type="protein sequence ID" value="SEQ87429.1"/>
    <property type="molecule type" value="Genomic_DNA"/>
</dbReference>
<dbReference type="InterPro" id="IPR025917">
    <property type="entry name" value="YuiB"/>
</dbReference>
<organism evidence="2 3">
    <name type="scientific">Piscibacillus halophilus</name>
    <dbReference type="NCBI Taxonomy" id="571933"/>
    <lineage>
        <taxon>Bacteria</taxon>
        <taxon>Bacillati</taxon>
        <taxon>Bacillota</taxon>
        <taxon>Bacilli</taxon>
        <taxon>Bacillales</taxon>
        <taxon>Bacillaceae</taxon>
        <taxon>Piscibacillus</taxon>
    </lineage>
</organism>
<dbReference type="RefSeq" id="WP_423809590.1">
    <property type="nucleotide sequence ID" value="NZ_CAESCL010000104.1"/>
</dbReference>
<dbReference type="Pfam" id="PF14068">
    <property type="entry name" value="YuiB"/>
    <property type="match status" value="1"/>
</dbReference>
<proteinExistence type="predicted"/>
<protein>
    <submittedName>
        <fullName evidence="2">Putative membrane protein</fullName>
    </submittedName>
</protein>
<evidence type="ECO:0000256" key="1">
    <source>
        <dbReference type="SAM" id="Phobius"/>
    </source>
</evidence>
<accession>A0A1H9JKV1</accession>
<sequence length="105" mass="11831">MGILFGFVAALLFFILFFGIAFIVNMLLRATWLMALVYPIIVILIIDNVSFWSYFTSPIDSFSALPERVINLEAFDLIILISGLAGTIVAGYVIKILRQKGYQMF</sequence>
<name>A0A1H9JKV1_9BACI</name>
<keyword evidence="1" id="KW-1133">Transmembrane helix</keyword>
<gene>
    <name evidence="2" type="ORF">SAMN05216362_13136</name>
</gene>
<dbReference type="Proteomes" id="UP000199427">
    <property type="component" value="Unassembled WGS sequence"/>
</dbReference>
<feature type="transmembrane region" description="Helical" evidence="1">
    <location>
        <begin position="75"/>
        <end position="94"/>
    </location>
</feature>
<keyword evidence="1" id="KW-0472">Membrane</keyword>
<dbReference type="STRING" id="571933.SAMN05216362_13136"/>
<evidence type="ECO:0000313" key="2">
    <source>
        <dbReference type="EMBL" id="SEQ87429.1"/>
    </source>
</evidence>
<keyword evidence="1" id="KW-0812">Transmembrane</keyword>
<dbReference type="AlphaFoldDB" id="A0A1H9JKV1"/>
<feature type="transmembrane region" description="Helical" evidence="1">
    <location>
        <begin position="6"/>
        <end position="28"/>
    </location>
</feature>
<keyword evidence="3" id="KW-1185">Reference proteome</keyword>
<reference evidence="2 3" key="1">
    <citation type="submission" date="2016-10" db="EMBL/GenBank/DDBJ databases">
        <authorList>
            <person name="de Groot N.N."/>
        </authorList>
    </citation>
    <scope>NUCLEOTIDE SEQUENCE [LARGE SCALE GENOMIC DNA]</scope>
    <source>
        <strain evidence="2 3">DSM 21633</strain>
    </source>
</reference>
<feature type="transmembrane region" description="Helical" evidence="1">
    <location>
        <begin position="35"/>
        <end position="55"/>
    </location>
</feature>
<evidence type="ECO:0000313" key="3">
    <source>
        <dbReference type="Proteomes" id="UP000199427"/>
    </source>
</evidence>